<proteinExistence type="inferred from homology"/>
<feature type="region of interest" description="Disordered" evidence="3">
    <location>
        <begin position="384"/>
        <end position="422"/>
    </location>
</feature>
<evidence type="ECO:0000259" key="4">
    <source>
        <dbReference type="Pfam" id="PF00884"/>
    </source>
</evidence>
<feature type="domain" description="Sulfatase N-terminal" evidence="4">
    <location>
        <begin position="4"/>
        <end position="339"/>
    </location>
</feature>
<keyword evidence="2" id="KW-0378">Hydrolase</keyword>
<feature type="compositionally biased region" description="Basic and acidic residues" evidence="3">
    <location>
        <begin position="399"/>
        <end position="422"/>
    </location>
</feature>
<evidence type="ECO:0000313" key="6">
    <source>
        <dbReference type="Proteomes" id="UP000282322"/>
    </source>
</evidence>
<dbReference type="RefSeq" id="WP_124953516.1">
    <property type="nucleotide sequence ID" value="NZ_RRCH01000003.1"/>
</dbReference>
<keyword evidence="6" id="KW-1185">Reference proteome</keyword>
<evidence type="ECO:0000256" key="2">
    <source>
        <dbReference type="ARBA" id="ARBA00022801"/>
    </source>
</evidence>
<dbReference type="GO" id="GO:0004065">
    <property type="term" value="F:arylsulfatase activity"/>
    <property type="evidence" value="ECO:0007669"/>
    <property type="project" value="TreeGrafter"/>
</dbReference>
<protein>
    <submittedName>
        <fullName evidence="5">Sulfatase</fullName>
    </submittedName>
</protein>
<dbReference type="InterPro" id="IPR017850">
    <property type="entry name" value="Alkaline_phosphatase_core_sf"/>
</dbReference>
<evidence type="ECO:0000256" key="3">
    <source>
        <dbReference type="SAM" id="MobiDB-lite"/>
    </source>
</evidence>
<dbReference type="PANTHER" id="PTHR42693:SF53">
    <property type="entry name" value="ENDO-4-O-SULFATASE"/>
    <property type="match status" value="1"/>
</dbReference>
<dbReference type="CDD" id="cd16148">
    <property type="entry name" value="sulfatase_like"/>
    <property type="match status" value="1"/>
</dbReference>
<dbReference type="OrthoDB" id="102174at2157"/>
<organism evidence="5 6">
    <name type="scientific">Halocatena pleomorpha</name>
    <dbReference type="NCBI Taxonomy" id="1785090"/>
    <lineage>
        <taxon>Archaea</taxon>
        <taxon>Methanobacteriati</taxon>
        <taxon>Methanobacteriota</taxon>
        <taxon>Stenosarchaea group</taxon>
        <taxon>Halobacteria</taxon>
        <taxon>Halobacteriales</taxon>
        <taxon>Natronomonadaceae</taxon>
        <taxon>Halocatena</taxon>
    </lineage>
</organism>
<reference evidence="5 6" key="1">
    <citation type="submission" date="2018-11" db="EMBL/GenBank/DDBJ databases">
        <title>Taxonoimc description of Halomarina strain SPP-AMP-1.</title>
        <authorList>
            <person name="Pal Y."/>
            <person name="Srinivasana K."/>
            <person name="Verma A."/>
            <person name="Kumar P."/>
        </authorList>
    </citation>
    <scope>NUCLEOTIDE SEQUENCE [LARGE SCALE GENOMIC DNA]</scope>
    <source>
        <strain evidence="5 6">SPP-AMP-1</strain>
    </source>
</reference>
<dbReference type="InterPro" id="IPR050738">
    <property type="entry name" value="Sulfatase"/>
</dbReference>
<accession>A0A3P3RLF1</accession>
<gene>
    <name evidence="5" type="ORF">EIK79_02295</name>
</gene>
<sequence>MPDPDVLFLVLDSARRDRVSAYGHDRPTTPTLDTLADEATVFEHAYVPAPWTLPSHCSMFTGLHPSEHGVTSGFTRQGFGIPSSVPTLAERLTERGYHTAGFSNNPWVGQLSGLDRGFEEFVEWDLEISRSATPIHSRRGRLYSKLHTALGHASRQPLVLLKRRFFTERLVSRATEWLSHTADSEAPTFTFLNLMEAHSPYYPPRDAFDALGLDRPSAIEARRLNVKLLTNIMGRASIDWETRERLLEYYDASLRYLDRMVDRLLATLEQHGGYDDALLVVCADHGKTLGEYDRDATPPHYVRDVNTMVPLFIKEPGQTAPESVERPFELHRLFETVLDGTLDRSLPATPSTALIEDVVPHTGRDIDPEEITHWRMLSDGTHKYVTSVPTQDPTARSQSAHDRNGHQPHHDSEIDADRVEPRERRQEYLLRGTGIEEAIVEPESSVLDRFRSLLTERTEQFDMTVAADSGANTGQLSGSIEAQLEDLGYLD</sequence>
<dbReference type="Gene3D" id="3.40.720.10">
    <property type="entry name" value="Alkaline Phosphatase, subunit A"/>
    <property type="match status" value="1"/>
</dbReference>
<dbReference type="SUPFAM" id="SSF53649">
    <property type="entry name" value="Alkaline phosphatase-like"/>
    <property type="match status" value="1"/>
</dbReference>
<dbReference type="Proteomes" id="UP000282322">
    <property type="component" value="Unassembled WGS sequence"/>
</dbReference>
<feature type="compositionally biased region" description="Polar residues" evidence="3">
    <location>
        <begin position="387"/>
        <end position="398"/>
    </location>
</feature>
<dbReference type="AlphaFoldDB" id="A0A3P3RLF1"/>
<dbReference type="PANTHER" id="PTHR42693">
    <property type="entry name" value="ARYLSULFATASE FAMILY MEMBER"/>
    <property type="match status" value="1"/>
</dbReference>
<dbReference type="EMBL" id="RRCH01000003">
    <property type="protein sequence ID" value="RRJ33649.1"/>
    <property type="molecule type" value="Genomic_DNA"/>
</dbReference>
<name>A0A3P3RLF1_9EURY</name>
<comment type="similarity">
    <text evidence="1">Belongs to the sulfatase family.</text>
</comment>
<evidence type="ECO:0000256" key="1">
    <source>
        <dbReference type="ARBA" id="ARBA00008779"/>
    </source>
</evidence>
<dbReference type="Pfam" id="PF00884">
    <property type="entry name" value="Sulfatase"/>
    <property type="match status" value="1"/>
</dbReference>
<evidence type="ECO:0000313" key="5">
    <source>
        <dbReference type="EMBL" id="RRJ33649.1"/>
    </source>
</evidence>
<comment type="caution">
    <text evidence="5">The sequence shown here is derived from an EMBL/GenBank/DDBJ whole genome shotgun (WGS) entry which is preliminary data.</text>
</comment>
<dbReference type="InterPro" id="IPR000917">
    <property type="entry name" value="Sulfatase_N"/>
</dbReference>